<dbReference type="InterPro" id="IPR051162">
    <property type="entry name" value="T4SS_component"/>
</dbReference>
<evidence type="ECO:0000259" key="1">
    <source>
        <dbReference type="Pfam" id="PF01935"/>
    </source>
</evidence>
<keyword evidence="3" id="KW-1185">Reference proteome</keyword>
<comment type="caution">
    <text evidence="2">The sequence shown here is derived from an EMBL/GenBank/DDBJ whole genome shotgun (WGS) entry which is preliminary data.</text>
</comment>
<dbReference type="SUPFAM" id="SSF52540">
    <property type="entry name" value="P-loop containing nucleoside triphosphate hydrolases"/>
    <property type="match status" value="1"/>
</dbReference>
<organism evidence="2 3">
    <name type="scientific">Candidatus Thiothrix phosphatis</name>
    <dbReference type="NCBI Taxonomy" id="3112415"/>
    <lineage>
        <taxon>Bacteria</taxon>
        <taxon>Pseudomonadati</taxon>
        <taxon>Pseudomonadota</taxon>
        <taxon>Gammaproteobacteria</taxon>
        <taxon>Thiotrichales</taxon>
        <taxon>Thiotrichaceae</taxon>
        <taxon>Thiothrix</taxon>
    </lineage>
</organism>
<evidence type="ECO:0000313" key="2">
    <source>
        <dbReference type="EMBL" id="MEB4593562.1"/>
    </source>
</evidence>
<accession>A0ABU6D3C7</accession>
<dbReference type="PANTHER" id="PTHR30121">
    <property type="entry name" value="UNCHARACTERIZED PROTEIN YJGR-RELATED"/>
    <property type="match status" value="1"/>
</dbReference>
<dbReference type="Proteomes" id="UP001308005">
    <property type="component" value="Unassembled WGS sequence"/>
</dbReference>
<dbReference type="EMBL" id="JAYMYJ010000160">
    <property type="protein sequence ID" value="MEB4593562.1"/>
    <property type="molecule type" value="Genomic_DNA"/>
</dbReference>
<dbReference type="PANTHER" id="PTHR30121:SF6">
    <property type="entry name" value="SLR6007 PROTEIN"/>
    <property type="match status" value="1"/>
</dbReference>
<reference evidence="3" key="1">
    <citation type="submission" date="2023-07" db="EMBL/GenBank/DDBJ databases">
        <title>The carbon used by Thiothrix.</title>
        <authorList>
            <person name="Chen L."/>
        </authorList>
    </citation>
    <scope>NUCLEOTIDE SEQUENCE [LARGE SCALE GENOMIC DNA]</scope>
</reference>
<feature type="domain" description="Helicase HerA central" evidence="1">
    <location>
        <begin position="1455"/>
        <end position="1655"/>
    </location>
</feature>
<dbReference type="CDD" id="cd01127">
    <property type="entry name" value="TrwB_TraG_TraD_VirD4"/>
    <property type="match status" value="1"/>
</dbReference>
<gene>
    <name evidence="2" type="ORF">VSS37_21470</name>
</gene>
<reference evidence="2 3" key="2">
    <citation type="submission" date="2024-01" db="EMBL/GenBank/DDBJ databases">
        <authorList>
            <person name="Xie X."/>
        </authorList>
    </citation>
    <scope>NUCLEOTIDE SEQUENCE [LARGE SCALE GENOMIC DNA]</scope>
    <source>
        <strain evidence="2">SCUT-1</strain>
    </source>
</reference>
<dbReference type="Pfam" id="PF01935">
    <property type="entry name" value="DUF87"/>
    <property type="match status" value="1"/>
</dbReference>
<dbReference type="InterPro" id="IPR027417">
    <property type="entry name" value="P-loop_NTPase"/>
</dbReference>
<proteinExistence type="predicted"/>
<protein>
    <submittedName>
        <fullName evidence="2">DUF87 domain-containing protein</fullName>
    </submittedName>
</protein>
<name>A0ABU6D3C7_9GAMM</name>
<sequence length="1804" mass="203442">MNLFVEDLAAYLIQEWKRIQQTQGGTKEARFVVESLSPDNTFALLRQLEEHRLQVAQESHVECHFKVAKGLWDAWLKHPGESRENLIQKMQNLGGVEVIDETLHLRWIDEDDRLTWYRNLTKPADKDSLVVVLIGLNHTSDQGGLADFHLVDESRIWSHMGQSYQPWLIRLSRKVGLIDPPEPDVMRFENALQELFSIKPRRLLRLAEFLETEIIPTNKFVDNLDEVLASFYEHLPFWGIPPLHLSTEQVRKTRETKDLIKSADAFISHQKLKSKSDQDKAWKKVEKLLQETDFTPPQTFGDVSAYADPQDYSATLESFIFSGDAQARERLLHTDVVTLVKRLKGREKNKKVVREKNIRLRGSSMEAFLQAIWETILMFAKASKDEGGAWTDDVSEIHVVAEQFNHDLETDSDNGIAGIGLAKELLQGCLGGLAELLQQLDLHLPVDEEQAALPSRQWERQIKVVCNLEPDEYRVSRKRPHLRFKVSLLNHEGEDGVEYACRYEWALEATHAERVRFQCAKSIGENWQAERLSPFILPALQLGTEEMTALYFAADEEEAHRLINNALGMVKIIDLMAGLKRNDPQCLDTTLNEQAQALSLVYRTWLTAYVTHGYYHATNVHYPQLEKAYTELATSVLDKSKQGSAELLRRFYKAFLLLDPTVQANDSHIRSAVVLGTSPAVLELTWAREIFLRNHFDEVIAEYVREQDIKAPKAKQAFERLVNLATIQRPVAGLVVDDTLKLSAKIKSFNLLHYLGEQPCGEKSLAVQTLLREDDDNEDGLSEVKHASEDGKIITKVLKDYQSLYAFAADGVRVIAVHVENVPLILSGLDLFLRQYLEEKTGFNQPAFFCELMVYSTSSSPISVEKKLTLWRDDMVEKFREKGRRLNLSVGHRFAPRREDIIALLSKEERLYDIAFLFRFLGEDMIADVEAAEPFAFDTSNAETLSRFPISEHPRPIKQGDDLKRQSLLSNRRLCIQTRHADLSARLRHPGDPGFEHLMFGSVNYEPWQKTVEALHQKAQWVACVDPFIDKRLLGRRDNGSQRKIVGFTSGLGAYGELNLSISTEQDTLAHLAALVKKHLNALLPIQNGQTPDETASKIVQEAEEIIGLSSLRAVVGKGEKIREVVGFAAIRRMLATPQQAVMTQLLPIDAFSHWFTGSGTAMRPDLLQLSLTLRDKGTPLIEATVIECKLAKQSERHVEKALEQVQEGLNHLTQLFVPFHQDIQRPSFDRRYWWAQLQRALTSRTVVSLPDEGYKKLNSALEKVTEGYYEIAWQSAIFTFWTDTPDPELVLKEHPLPAYALTPPFYRPAGFVFNHWIMGYKGLLGLFDHAGEKNIVAKGEAIRMSPASESKPEQPLPPLVVEPEQAPIVAPVNMGISPISDPVVPVAEMAVGAVTGSQPVPAPIEQIVAPAAMPEPSFIETAPSDRILPSVPEKLLIGTNVANGEPVYWYYGHPSLANRHLLLFGSSGSGKTYGIQCLLAEMAAQHLHSAIIDYTDGFLPNQVEKRFAEITQPQNHYVRIDKLPLNPFRRQMQVIDPDMPAMEESSFDVASRITSIFTSVFNMGDQQAATLTRVLDAGIGSGQTFTLDDLLPMLRDEGTTGETLANKLEPFVRSQPFRNSDNTAWDGIFGSVGQWVNVLQLKGLSRDTYRIVTEFALWDLYDYACNTGSKNRPLPVVLDEIQNLNHGNDSPIDKMLREGRKFGLSLMLATQTTSNFDQEQRDRLFQAGHKLFFKPADTEIKSFAKILSVTSRNGSEAEWAERLSKLGKGECYSLGPVLTSNGTLRTMAVRVSVTALEQRNLGG</sequence>
<dbReference type="RefSeq" id="WP_324698565.1">
    <property type="nucleotide sequence ID" value="NZ_JAYMYJ010000160.1"/>
</dbReference>
<dbReference type="InterPro" id="IPR002789">
    <property type="entry name" value="HerA_central"/>
</dbReference>
<evidence type="ECO:0000313" key="3">
    <source>
        <dbReference type="Proteomes" id="UP001308005"/>
    </source>
</evidence>
<dbReference type="Gene3D" id="3.40.50.300">
    <property type="entry name" value="P-loop containing nucleotide triphosphate hydrolases"/>
    <property type="match status" value="2"/>
</dbReference>